<dbReference type="Proteomes" id="UP000235036">
    <property type="component" value="Unassembled WGS sequence"/>
</dbReference>
<gene>
    <name evidence="2" type="ORF">CEN44_07220</name>
</gene>
<keyword evidence="1" id="KW-0812">Transmembrane</keyword>
<evidence type="ECO:0000256" key="1">
    <source>
        <dbReference type="SAM" id="Phobius"/>
    </source>
</evidence>
<dbReference type="PROSITE" id="PS00409">
    <property type="entry name" value="PROKAR_NTER_METHYL"/>
    <property type="match status" value="1"/>
</dbReference>
<reference evidence="2 3" key="1">
    <citation type="submission" date="2017-08" db="EMBL/GenBank/DDBJ databases">
        <title>Genomes of Fischerella (Mastigocladus) sp. strains.</title>
        <authorList>
            <person name="Miller S.R."/>
        </authorList>
    </citation>
    <scope>NUCLEOTIDE SEQUENCE [LARGE SCALE GENOMIC DNA]</scope>
    <source>
        <strain evidence="2 3">CCMEE 5323</strain>
    </source>
</reference>
<proteinExistence type="predicted"/>
<dbReference type="SUPFAM" id="SSF54523">
    <property type="entry name" value="Pili subunits"/>
    <property type="match status" value="1"/>
</dbReference>
<keyword evidence="1" id="KW-1133">Transmembrane helix</keyword>
<dbReference type="Pfam" id="PF07963">
    <property type="entry name" value="N_methyl"/>
    <property type="match status" value="1"/>
</dbReference>
<dbReference type="InterPro" id="IPR012902">
    <property type="entry name" value="N_methyl_site"/>
</dbReference>
<keyword evidence="1" id="KW-0472">Membrane</keyword>
<sequence length="230" mass="25014">MHSAALLMIKKVNNKYILETSKHRSLVKRLRYASNPTHQDAGFSLVELIAVIMMVGILAAIAVPSWLAFINRQRVNKANDAVLTALQEAQREAKKKKLSYSVSFKVENQIPKIVIHPDSETASSVANNRWQPLGGDLGIQSQQIILLTNLTSKNTVGTSVNSNPNYLNTPQTITFDYMGTLANANLGTPPTGSTETPGLKVVVAASNVKRCVIVKTLLGTMLTEKDGNCN</sequence>
<organism evidence="2 3">
    <name type="scientific">Fischerella muscicola CCMEE 5323</name>
    <dbReference type="NCBI Taxonomy" id="2019572"/>
    <lineage>
        <taxon>Bacteria</taxon>
        <taxon>Bacillati</taxon>
        <taxon>Cyanobacteriota</taxon>
        <taxon>Cyanophyceae</taxon>
        <taxon>Nostocales</taxon>
        <taxon>Hapalosiphonaceae</taxon>
        <taxon>Fischerella</taxon>
    </lineage>
</organism>
<dbReference type="RefSeq" id="WP_016869568.1">
    <property type="nucleotide sequence ID" value="NZ_CAWNVR010000227.1"/>
</dbReference>
<keyword evidence="3" id="KW-1185">Reference proteome</keyword>
<dbReference type="InterPro" id="IPR045584">
    <property type="entry name" value="Pilin-like"/>
</dbReference>
<dbReference type="Gene3D" id="3.30.700.10">
    <property type="entry name" value="Glycoprotein, Type 4 Pilin"/>
    <property type="match status" value="1"/>
</dbReference>
<name>A0A2N6K5T6_FISMU</name>
<evidence type="ECO:0000313" key="3">
    <source>
        <dbReference type="Proteomes" id="UP000235036"/>
    </source>
</evidence>
<protein>
    <submittedName>
        <fullName evidence="2">Prepilin-type N-terminal cleavage/methylation domain-containing protein</fullName>
    </submittedName>
</protein>
<dbReference type="AlphaFoldDB" id="A0A2N6K5T6"/>
<dbReference type="EMBL" id="NRQW01000146">
    <property type="protein sequence ID" value="PLZ91971.1"/>
    <property type="molecule type" value="Genomic_DNA"/>
</dbReference>
<dbReference type="NCBIfam" id="TIGR02532">
    <property type="entry name" value="IV_pilin_GFxxxE"/>
    <property type="match status" value="1"/>
</dbReference>
<accession>A0A2N6K5T6</accession>
<comment type="caution">
    <text evidence="2">The sequence shown here is derived from an EMBL/GenBank/DDBJ whole genome shotgun (WGS) entry which is preliminary data.</text>
</comment>
<evidence type="ECO:0000313" key="2">
    <source>
        <dbReference type="EMBL" id="PLZ91971.1"/>
    </source>
</evidence>
<feature type="transmembrane region" description="Helical" evidence="1">
    <location>
        <begin position="48"/>
        <end position="69"/>
    </location>
</feature>